<protein>
    <submittedName>
        <fullName evidence="2">Uncharacterized protein</fullName>
    </submittedName>
</protein>
<proteinExistence type="predicted"/>
<accession>A0AC34GW43</accession>
<evidence type="ECO:0000313" key="1">
    <source>
        <dbReference type="Proteomes" id="UP000887579"/>
    </source>
</evidence>
<dbReference type="Proteomes" id="UP000887579">
    <property type="component" value="Unplaced"/>
</dbReference>
<dbReference type="WBParaSite" id="ES5_v2.g9032.t1">
    <property type="protein sequence ID" value="ES5_v2.g9032.t1"/>
    <property type="gene ID" value="ES5_v2.g9032"/>
</dbReference>
<reference evidence="2" key="1">
    <citation type="submission" date="2022-11" db="UniProtKB">
        <authorList>
            <consortium name="WormBaseParasite"/>
        </authorList>
    </citation>
    <scope>IDENTIFICATION</scope>
</reference>
<sequence>MYRNQAFFVRPDVAKDLDCASFFEPRNISHSKKQNMKLGVYQIERVTWKTPNDLPMTCENILSRHHFPSKPLSISEKDFPIAFARIVYTVSLPA</sequence>
<organism evidence="1 2">
    <name type="scientific">Panagrolaimus sp. ES5</name>
    <dbReference type="NCBI Taxonomy" id="591445"/>
    <lineage>
        <taxon>Eukaryota</taxon>
        <taxon>Metazoa</taxon>
        <taxon>Ecdysozoa</taxon>
        <taxon>Nematoda</taxon>
        <taxon>Chromadorea</taxon>
        <taxon>Rhabditida</taxon>
        <taxon>Tylenchina</taxon>
        <taxon>Panagrolaimomorpha</taxon>
        <taxon>Panagrolaimoidea</taxon>
        <taxon>Panagrolaimidae</taxon>
        <taxon>Panagrolaimus</taxon>
    </lineage>
</organism>
<name>A0AC34GW43_9BILA</name>
<evidence type="ECO:0000313" key="2">
    <source>
        <dbReference type="WBParaSite" id="ES5_v2.g9032.t1"/>
    </source>
</evidence>